<evidence type="ECO:0000313" key="2">
    <source>
        <dbReference type="Proteomes" id="UP000294933"/>
    </source>
</evidence>
<sequence length="712" mass="79432">MHNLRSISKDVQSLVWSHLCARDLVSLMVACKELNASISDDKQLWVGCSARTLTTSGYHNYSIPYRRSMEDVDASDVRSWLAHGMSLHRGYSSSSPTIQKLDSMAPRIVTWVRLMRGRWCLVASANVSESRLTLWDLSSRSGRPHPCSEIFFPGPIMDGQIDDDLTAIRIALTVGCSDPYIQILSVGQLNGRAQFRILGRVPDASHSLLLHGSEVVVALMNDDDAFPVAIEWTTGKIAVLGPVPLTESASYHDLQPQYWNEVVVLVMTTEIQIYRRPDFASHGHSHCGSLISVHPIGLKYYGLPSTVDKAYFVNSETLPMPPSFTDPTPKAINTLLRILVRDRTSNLHVLNLTYSMKTDPKLSLAHFPCLLTEKGTLYTSVTQVCIGSTGGMILLRHSEAWAVTSRMSIANLRNVAPSEDNLLHKVEKPTITVQNKFISVEDLPNLQFWNSRGELFVGRFVDQNLLSTSSVLDDLPSMSDTSDIGQNQPVQMKLPLFYSYVNLVRQGRVPLPLIKATTKLWGLVDGRPFSAPGWSSDWPQFRNIGRWIIPHLRWGAADPEFHFGGGGSFFDGYEAASAVVRYDHGILGNIYPIAYREDNHTDVVFRVGQGYYLQTECKDEDDHYELVITVFATTHSLLKSHDSLQPNEYGYYATVRRLATYYSSPDSATLVQGIQIRAYDDILHGSLFPTELESGQNTATCSVVDGCIVIRK</sequence>
<dbReference type="AlphaFoldDB" id="A0A4Y7QJX6"/>
<dbReference type="VEuPathDB" id="FungiDB:BD410DRAFT_824728"/>
<dbReference type="Proteomes" id="UP000294933">
    <property type="component" value="Unassembled WGS sequence"/>
</dbReference>
<evidence type="ECO:0008006" key="3">
    <source>
        <dbReference type="Google" id="ProtNLM"/>
    </source>
</evidence>
<protein>
    <recommendedName>
        <fullName evidence="3">F-box domain-containing protein</fullName>
    </recommendedName>
</protein>
<name>A0A4Y7QJX6_9AGAM</name>
<accession>A0A4Y7QJX6</accession>
<organism evidence="1 2">
    <name type="scientific">Rickenella mellea</name>
    <dbReference type="NCBI Taxonomy" id="50990"/>
    <lineage>
        <taxon>Eukaryota</taxon>
        <taxon>Fungi</taxon>
        <taxon>Dikarya</taxon>
        <taxon>Basidiomycota</taxon>
        <taxon>Agaricomycotina</taxon>
        <taxon>Agaricomycetes</taxon>
        <taxon>Hymenochaetales</taxon>
        <taxon>Rickenellaceae</taxon>
        <taxon>Rickenella</taxon>
    </lineage>
</organism>
<dbReference type="OrthoDB" id="2786194at2759"/>
<evidence type="ECO:0000313" key="1">
    <source>
        <dbReference type="EMBL" id="TDL27954.1"/>
    </source>
</evidence>
<gene>
    <name evidence="1" type="ORF">BD410DRAFT_824728</name>
</gene>
<keyword evidence="2" id="KW-1185">Reference proteome</keyword>
<reference evidence="1 2" key="1">
    <citation type="submission" date="2018-06" db="EMBL/GenBank/DDBJ databases">
        <title>A transcriptomic atlas of mushroom development highlights an independent origin of complex multicellularity.</title>
        <authorList>
            <consortium name="DOE Joint Genome Institute"/>
            <person name="Krizsan K."/>
            <person name="Almasi E."/>
            <person name="Merenyi Z."/>
            <person name="Sahu N."/>
            <person name="Viragh M."/>
            <person name="Koszo T."/>
            <person name="Mondo S."/>
            <person name="Kiss B."/>
            <person name="Balint B."/>
            <person name="Kues U."/>
            <person name="Barry K."/>
            <person name="Hegedus J.C."/>
            <person name="Henrissat B."/>
            <person name="Johnson J."/>
            <person name="Lipzen A."/>
            <person name="Ohm R."/>
            <person name="Nagy I."/>
            <person name="Pangilinan J."/>
            <person name="Yan J."/>
            <person name="Xiong Y."/>
            <person name="Grigoriev I.V."/>
            <person name="Hibbett D.S."/>
            <person name="Nagy L.G."/>
        </authorList>
    </citation>
    <scope>NUCLEOTIDE SEQUENCE [LARGE SCALE GENOMIC DNA]</scope>
    <source>
        <strain evidence="1 2">SZMC22713</strain>
    </source>
</reference>
<proteinExistence type="predicted"/>
<dbReference type="EMBL" id="ML170158">
    <property type="protein sequence ID" value="TDL27954.1"/>
    <property type="molecule type" value="Genomic_DNA"/>
</dbReference>